<reference evidence="2" key="2">
    <citation type="submission" date="2025-08" db="UniProtKB">
        <authorList>
            <consortium name="RefSeq"/>
        </authorList>
    </citation>
    <scope>IDENTIFICATION</scope>
    <source>
        <tissue evidence="2">Leaf</tissue>
    </source>
</reference>
<evidence type="ECO:0000313" key="2">
    <source>
        <dbReference type="RefSeq" id="XP_009772934.1"/>
    </source>
</evidence>
<keyword evidence="1" id="KW-1185">Reference proteome</keyword>
<evidence type="ECO:0000313" key="1">
    <source>
        <dbReference type="Proteomes" id="UP000189701"/>
    </source>
</evidence>
<reference evidence="1" key="1">
    <citation type="journal article" date="2013" name="Genome Biol.">
        <title>Reference genomes and transcriptomes of Nicotiana sylvestris and Nicotiana tomentosiformis.</title>
        <authorList>
            <person name="Sierro N."/>
            <person name="Battey J.N."/>
            <person name="Ouadi S."/>
            <person name="Bovet L."/>
            <person name="Goepfert S."/>
            <person name="Bakaher N."/>
            <person name="Peitsch M.C."/>
            <person name="Ivanov N.V."/>
        </authorList>
    </citation>
    <scope>NUCLEOTIDE SEQUENCE [LARGE SCALE GENOMIC DNA]</scope>
</reference>
<dbReference type="GO" id="GO:0003676">
    <property type="term" value="F:nucleic acid binding"/>
    <property type="evidence" value="ECO:0007669"/>
    <property type="project" value="InterPro"/>
</dbReference>
<organism evidence="1 2">
    <name type="scientific">Nicotiana sylvestris</name>
    <name type="common">Wood tobacco</name>
    <name type="synonym">South American tobacco</name>
    <dbReference type="NCBI Taxonomy" id="4096"/>
    <lineage>
        <taxon>Eukaryota</taxon>
        <taxon>Viridiplantae</taxon>
        <taxon>Streptophyta</taxon>
        <taxon>Embryophyta</taxon>
        <taxon>Tracheophyta</taxon>
        <taxon>Spermatophyta</taxon>
        <taxon>Magnoliopsida</taxon>
        <taxon>eudicotyledons</taxon>
        <taxon>Gunneridae</taxon>
        <taxon>Pentapetalae</taxon>
        <taxon>asterids</taxon>
        <taxon>lamiids</taxon>
        <taxon>Solanales</taxon>
        <taxon>Solanaceae</taxon>
        <taxon>Nicotianoideae</taxon>
        <taxon>Nicotianeae</taxon>
        <taxon>Nicotiana</taxon>
    </lineage>
</organism>
<dbReference type="RefSeq" id="XP_009772934.1">
    <property type="nucleotide sequence ID" value="XM_009774632.1"/>
</dbReference>
<dbReference type="SUPFAM" id="SSF53098">
    <property type="entry name" value="Ribonuclease H-like"/>
    <property type="match status" value="1"/>
</dbReference>
<dbReference type="Gene3D" id="3.30.420.10">
    <property type="entry name" value="Ribonuclease H-like superfamily/Ribonuclease H"/>
    <property type="match status" value="1"/>
</dbReference>
<dbReference type="AlphaFoldDB" id="A0A1U7WE61"/>
<dbReference type="InterPro" id="IPR036397">
    <property type="entry name" value="RNaseH_sf"/>
</dbReference>
<dbReference type="STRING" id="4096.A0A1U7WE61"/>
<proteinExistence type="predicted"/>
<dbReference type="InterPro" id="IPR012337">
    <property type="entry name" value="RNaseH-like_sf"/>
</dbReference>
<dbReference type="Proteomes" id="UP000189701">
    <property type="component" value="Unplaced"/>
</dbReference>
<dbReference type="eggNOG" id="KOG0017">
    <property type="taxonomic scope" value="Eukaryota"/>
</dbReference>
<accession>A0A1U7WE61</accession>
<protein>
    <submittedName>
        <fullName evidence="2">Uncharacterized protein LOC104223238</fullName>
    </submittedName>
</protein>
<sequence>MADALSRKSMGSLAHLEACQRPLAREVHRLASLGIHLVESSEGGVIVQNRAELLLVVEVKEKQYDDPLAQFTTNFWKRFQQGLSTQVNLSTTFHPQNDGQPERTIQMLEDMLRACVFVFKGS</sequence>
<name>A0A1U7WE61_NICSY</name>
<gene>
    <name evidence="2" type="primary">LOC104223238</name>
</gene>